<name>A0A0J9GV43_9RHOB</name>
<dbReference type="RefSeq" id="WP_049643174.1">
    <property type="nucleotide sequence ID" value="NZ_LFTY01000002.1"/>
</dbReference>
<dbReference type="SUPFAM" id="SSF51182">
    <property type="entry name" value="RmlC-like cupins"/>
    <property type="match status" value="1"/>
</dbReference>
<dbReference type="InterPro" id="IPR047263">
    <property type="entry name" value="HNL-like_cupin"/>
</dbReference>
<reference evidence="2 3" key="1">
    <citation type="submission" date="2015-06" db="EMBL/GenBank/DDBJ databases">
        <title>Draft genome sequence of an Alphaproteobacteria species associated to the Mediterranean sponge Oscarella lobularis.</title>
        <authorList>
            <person name="Jourda C."/>
            <person name="Santini S."/>
            <person name="Claverie J.-M."/>
        </authorList>
    </citation>
    <scope>NUCLEOTIDE SEQUENCE [LARGE SCALE GENOMIC DNA]</scope>
    <source>
        <strain evidence="2">IGS</strain>
    </source>
</reference>
<dbReference type="InterPro" id="IPR011051">
    <property type="entry name" value="RmlC_Cupin_sf"/>
</dbReference>
<proteinExistence type="predicted"/>
<dbReference type="InterPro" id="IPR013096">
    <property type="entry name" value="Cupin_2"/>
</dbReference>
<sequence length="135" mass="14491">MNIHRAGSRPSLTPSPDYFTGQVRMDPINAIPEPGRVRAVQVTFEPGARTAWHHHPYGQTLVVTAGKGLVQQEGEAIHEITPGDVVSIPAGEKHWHGASPDVGMSHIAIQEADADGATSTWLEHVTDAEYGADRA</sequence>
<dbReference type="Pfam" id="PF07883">
    <property type="entry name" value="Cupin_2"/>
    <property type="match status" value="1"/>
</dbReference>
<gene>
    <name evidence="2" type="ORF">AIOL_002412</name>
</gene>
<dbReference type="AlphaFoldDB" id="A0A0J9GV43"/>
<dbReference type="PATRIC" id="fig|1675527.3.peg.2534"/>
<accession>A0A0J9GV43</accession>
<keyword evidence="3" id="KW-1185">Reference proteome</keyword>
<dbReference type="PANTHER" id="PTHR43698">
    <property type="entry name" value="RIBD C-TERMINAL DOMAIN CONTAINING PROTEIN"/>
    <property type="match status" value="1"/>
</dbReference>
<dbReference type="PANTHER" id="PTHR43698:SF1">
    <property type="entry name" value="BLL4564 PROTEIN"/>
    <property type="match status" value="1"/>
</dbReference>
<dbReference type="CDD" id="cd02233">
    <property type="entry name" value="cupin_HNL-like"/>
    <property type="match status" value="1"/>
</dbReference>
<evidence type="ECO:0000313" key="2">
    <source>
        <dbReference type="EMBL" id="KMW57448.1"/>
    </source>
</evidence>
<dbReference type="STRING" id="1675527.AIOL_002412"/>
<feature type="domain" description="Cupin type-2" evidence="1">
    <location>
        <begin position="42"/>
        <end position="98"/>
    </location>
</feature>
<dbReference type="OrthoDB" id="7507676at2"/>
<evidence type="ECO:0000259" key="1">
    <source>
        <dbReference type="Pfam" id="PF07883"/>
    </source>
</evidence>
<evidence type="ECO:0000313" key="3">
    <source>
        <dbReference type="Proteomes" id="UP000037178"/>
    </source>
</evidence>
<organism evidence="2 3">
    <name type="scientific">Candidatus Rhodobacter oscarellae</name>
    <dbReference type="NCBI Taxonomy" id="1675527"/>
    <lineage>
        <taxon>Bacteria</taxon>
        <taxon>Pseudomonadati</taxon>
        <taxon>Pseudomonadota</taxon>
        <taxon>Alphaproteobacteria</taxon>
        <taxon>Rhodobacterales</taxon>
        <taxon>Rhodobacter group</taxon>
        <taxon>Rhodobacter</taxon>
    </lineage>
</organism>
<dbReference type="Gene3D" id="2.60.120.10">
    <property type="entry name" value="Jelly Rolls"/>
    <property type="match status" value="1"/>
</dbReference>
<dbReference type="Proteomes" id="UP000037178">
    <property type="component" value="Unassembled WGS sequence"/>
</dbReference>
<protein>
    <submittedName>
        <fullName evidence="2">Transcriptional regulator</fullName>
    </submittedName>
</protein>
<comment type="caution">
    <text evidence="2">The sequence shown here is derived from an EMBL/GenBank/DDBJ whole genome shotgun (WGS) entry which is preliminary data.</text>
</comment>
<dbReference type="InterPro" id="IPR014710">
    <property type="entry name" value="RmlC-like_jellyroll"/>
</dbReference>
<dbReference type="EMBL" id="LFTY01000002">
    <property type="protein sequence ID" value="KMW57448.1"/>
    <property type="molecule type" value="Genomic_DNA"/>
</dbReference>